<evidence type="ECO:0000256" key="19">
    <source>
        <dbReference type="SAM" id="MobiDB-lite"/>
    </source>
</evidence>
<dbReference type="FunFam" id="1.20.5.990:FF:000005">
    <property type="entry name" value="TNFAIP3 interacting protein 2"/>
    <property type="match status" value="1"/>
</dbReference>
<feature type="coiled-coil region" evidence="18">
    <location>
        <begin position="124"/>
        <end position="200"/>
    </location>
</feature>
<reference evidence="21" key="2">
    <citation type="submission" date="2025-09" db="UniProtKB">
        <authorList>
            <consortium name="Ensembl"/>
        </authorList>
    </citation>
    <scope>IDENTIFICATION</scope>
</reference>
<keyword evidence="3" id="KW-0597">Phosphoprotein</keyword>
<keyword evidence="12" id="KW-0395">Inflammatory response</keyword>
<dbReference type="GO" id="GO:0034138">
    <property type="term" value="P:toll-like receptor 3 signaling pathway"/>
    <property type="evidence" value="ECO:0007669"/>
    <property type="project" value="TreeGrafter"/>
</dbReference>
<dbReference type="Gene3D" id="1.20.5.990">
    <property type="entry name" value="Nemo cc2-lz domain - 1d5 darpin complex"/>
    <property type="match status" value="1"/>
</dbReference>
<keyword evidence="6 17" id="KW-0863">Zinc-finger</keyword>
<evidence type="ECO:0000256" key="14">
    <source>
        <dbReference type="ARBA" id="ARBA00063508"/>
    </source>
</evidence>
<dbReference type="GeneTree" id="ENSGT00940000164052"/>
<dbReference type="PANTHER" id="PTHR31882:SF6">
    <property type="entry name" value="TNFAIP3-INTERACTING PROTEIN 2"/>
    <property type="match status" value="1"/>
</dbReference>
<evidence type="ECO:0000256" key="17">
    <source>
        <dbReference type="PROSITE-ProRule" id="PRU01142"/>
    </source>
</evidence>
<keyword evidence="8" id="KW-0832">Ubl conjugation</keyword>
<dbReference type="GO" id="GO:0043123">
    <property type="term" value="P:positive regulation of canonical NF-kappaB signal transduction"/>
    <property type="evidence" value="ECO:0007669"/>
    <property type="project" value="TreeGrafter"/>
</dbReference>
<evidence type="ECO:0000256" key="11">
    <source>
        <dbReference type="ARBA" id="ARBA00023163"/>
    </source>
</evidence>
<feature type="region of interest" description="Disordered" evidence="19">
    <location>
        <begin position="235"/>
        <end position="263"/>
    </location>
</feature>
<dbReference type="STRING" id="39432.ENSSBOP00000023516"/>
<dbReference type="Pfam" id="PF12180">
    <property type="entry name" value="EABR"/>
    <property type="match status" value="1"/>
</dbReference>
<dbReference type="Proteomes" id="UP000233220">
    <property type="component" value="Unplaced"/>
</dbReference>
<reference evidence="21" key="1">
    <citation type="submission" date="2025-08" db="UniProtKB">
        <authorList>
            <consortium name="Ensembl"/>
        </authorList>
    </citation>
    <scope>IDENTIFICATION</scope>
</reference>
<accession>A0A2K6TV24</accession>
<protein>
    <recommendedName>
        <fullName evidence="15">TNFAIP3-interacting protein 2</fullName>
    </recommendedName>
    <alternativeName>
        <fullName evidence="16">A20-binding inhibitor of NF-kappa-B activation 2</fullName>
    </alternativeName>
</protein>
<proteinExistence type="predicted"/>
<dbReference type="PANTHER" id="PTHR31882">
    <property type="entry name" value="TNFAIP3-INTERACTING PROTEIN COILED COIL FAMILY MEMBER"/>
    <property type="match status" value="1"/>
</dbReference>
<evidence type="ECO:0000313" key="22">
    <source>
        <dbReference type="Proteomes" id="UP000233220"/>
    </source>
</evidence>
<keyword evidence="4" id="KW-0053">Apoptosis</keyword>
<evidence type="ECO:0000256" key="13">
    <source>
        <dbReference type="ARBA" id="ARBA00055998"/>
    </source>
</evidence>
<evidence type="ECO:0000256" key="10">
    <source>
        <dbReference type="ARBA" id="ARBA00023054"/>
    </source>
</evidence>
<comment type="subcellular location">
    <subcellularLocation>
        <location evidence="1">Cytoplasm</location>
    </subcellularLocation>
</comment>
<evidence type="ECO:0000256" key="15">
    <source>
        <dbReference type="ARBA" id="ARBA00073020"/>
    </source>
</evidence>
<keyword evidence="7" id="KW-0862">Zinc</keyword>
<evidence type="ECO:0000256" key="6">
    <source>
        <dbReference type="ARBA" id="ARBA00022771"/>
    </source>
</evidence>
<keyword evidence="5" id="KW-0479">Metal-binding</keyword>
<dbReference type="GO" id="GO:0005737">
    <property type="term" value="C:cytoplasm"/>
    <property type="evidence" value="ECO:0007669"/>
    <property type="project" value="UniProtKB-SubCell"/>
</dbReference>
<organism evidence="21 22">
    <name type="scientific">Saimiri boliviensis boliviensis</name>
    <name type="common">Bolivian squirrel monkey</name>
    <dbReference type="NCBI Taxonomy" id="39432"/>
    <lineage>
        <taxon>Eukaryota</taxon>
        <taxon>Metazoa</taxon>
        <taxon>Chordata</taxon>
        <taxon>Craniata</taxon>
        <taxon>Vertebrata</taxon>
        <taxon>Euteleostomi</taxon>
        <taxon>Mammalia</taxon>
        <taxon>Eutheria</taxon>
        <taxon>Euarchontoglires</taxon>
        <taxon>Primates</taxon>
        <taxon>Haplorrhini</taxon>
        <taxon>Platyrrhini</taxon>
        <taxon>Cebidae</taxon>
        <taxon>Saimiriinae</taxon>
        <taxon>Saimiri</taxon>
    </lineage>
</organism>
<comment type="subunit">
    <text evidence="14">Interacts with STK11/LKB1, TNFAIP3, IKBKG, NFKB1, MAP3K8, TEK, RIPK1, CHUK, IKBKB and SMARCD1. Interacts with polyubiquitin.</text>
</comment>
<dbReference type="GO" id="GO:0006915">
    <property type="term" value="P:apoptotic process"/>
    <property type="evidence" value="ECO:0007669"/>
    <property type="project" value="UniProtKB-KW"/>
</dbReference>
<dbReference type="GO" id="GO:0006357">
    <property type="term" value="P:regulation of transcription by RNA polymerase II"/>
    <property type="evidence" value="ECO:0007669"/>
    <property type="project" value="TreeGrafter"/>
</dbReference>
<keyword evidence="22" id="KW-1185">Reference proteome</keyword>
<dbReference type="OMA" id="DCNIFAR"/>
<name>A0A2K6TV24_SAIBB</name>
<evidence type="ECO:0000256" key="8">
    <source>
        <dbReference type="ARBA" id="ARBA00022843"/>
    </source>
</evidence>
<sequence>MQQLLSQPQHAREKELVLLRRSLAEGERARAAGDVLCRSLASETHQLRRTLTATAHMCQHLAKCLEERQQAQRSTGERSPDEVEDLNAKWQRYDASRDEYVRGLHAQLRGLQIPHEPELMRKEISRLNRQLEETINSCAEVKQELAASRRARDAALERVQMLEQQILAYKDDFMSERADRERAQSRIQELEEKVTSLLQQVSWRQDSQELDACRTHAGSKTAKYLATDALALIVPRGSRPGTGSQQLEPPAEDGHPGAAQKGQGDLQCPHCLHCFSDEQGEELLRHVAECCQ</sequence>
<evidence type="ECO:0000256" key="2">
    <source>
        <dbReference type="ARBA" id="ARBA00022490"/>
    </source>
</evidence>
<dbReference type="InterPro" id="IPR022008">
    <property type="entry name" value="EABR"/>
</dbReference>
<dbReference type="InterPro" id="IPR034735">
    <property type="entry name" value="NEMO_ZF"/>
</dbReference>
<dbReference type="GO" id="GO:0008270">
    <property type="term" value="F:zinc ion binding"/>
    <property type="evidence" value="ECO:0007669"/>
    <property type="project" value="UniProtKB-KW"/>
</dbReference>
<evidence type="ECO:0000256" key="1">
    <source>
        <dbReference type="ARBA" id="ARBA00004496"/>
    </source>
</evidence>
<keyword evidence="11" id="KW-0804">Transcription</keyword>
<evidence type="ECO:0000256" key="18">
    <source>
        <dbReference type="SAM" id="Coils"/>
    </source>
</evidence>
<evidence type="ECO:0000256" key="16">
    <source>
        <dbReference type="ARBA" id="ARBA00079469"/>
    </source>
</evidence>
<feature type="domain" description="CCHC NOA-type" evidence="20">
    <location>
        <begin position="260"/>
        <end position="292"/>
    </location>
</feature>
<comment type="function">
    <text evidence="13">Inhibits NF-kappa-B activation by blocking the interaction of RIPK1 with its downstream effector NEMO/IKBKG. Forms a ternary complex with NFKB1 and MAP3K8 but appears to function upstream of MAP3K8 in the TLR4 signaling pathway that regulates MAP3K8 activation. Involved in activation of the MEK/ERK signaling pathway during innate immune response; this function seems to be stimulus- and cell type specific. Required for stability of MAP3K8. Involved in regulation of apoptosis in endothelial cells; promotes TEK agonist-stimulated endothelial survival. May act as transcriptional coactivator when translocated to the nucleus. Enhances CHUK-mediated NF-kappa-B activation involving NF-kappa-B p50-p65 and p50-c-Rel complexes.</text>
</comment>
<evidence type="ECO:0000313" key="21">
    <source>
        <dbReference type="Ensembl" id="ENSSBOP00000023516.1"/>
    </source>
</evidence>
<keyword evidence="9" id="KW-0805">Transcription regulation</keyword>
<evidence type="ECO:0000256" key="3">
    <source>
        <dbReference type="ARBA" id="ARBA00022553"/>
    </source>
</evidence>
<dbReference type="GO" id="GO:0070530">
    <property type="term" value="F:K63-linked polyubiquitin modification-dependent protein binding"/>
    <property type="evidence" value="ECO:0007669"/>
    <property type="project" value="InterPro"/>
</dbReference>
<evidence type="ECO:0000256" key="9">
    <source>
        <dbReference type="ARBA" id="ARBA00023015"/>
    </source>
</evidence>
<dbReference type="GO" id="GO:0071222">
    <property type="term" value="P:cellular response to lipopolysaccharide"/>
    <property type="evidence" value="ECO:0007669"/>
    <property type="project" value="TreeGrafter"/>
</dbReference>
<dbReference type="Ensembl" id="ENSSBOT00000040373.1">
    <property type="protein sequence ID" value="ENSSBOP00000023516.1"/>
    <property type="gene ID" value="ENSSBOG00000028277.1"/>
</dbReference>
<evidence type="ECO:0000256" key="5">
    <source>
        <dbReference type="ARBA" id="ARBA00022723"/>
    </source>
</evidence>
<dbReference type="AlphaFoldDB" id="A0A2K6TV24"/>
<keyword evidence="2" id="KW-0963">Cytoplasm</keyword>
<evidence type="ECO:0000259" key="20">
    <source>
        <dbReference type="PROSITE" id="PS51801"/>
    </source>
</evidence>
<evidence type="ECO:0000256" key="4">
    <source>
        <dbReference type="ARBA" id="ARBA00022703"/>
    </source>
</evidence>
<dbReference type="PROSITE" id="PS51801">
    <property type="entry name" value="ZF_CCHC_NOA"/>
    <property type="match status" value="1"/>
</dbReference>
<keyword evidence="10 18" id="KW-0175">Coiled coil</keyword>
<evidence type="ECO:0000256" key="7">
    <source>
        <dbReference type="ARBA" id="ARBA00022833"/>
    </source>
</evidence>
<dbReference type="GO" id="GO:0034134">
    <property type="term" value="P:toll-like receptor 2 signaling pathway"/>
    <property type="evidence" value="ECO:0007669"/>
    <property type="project" value="TreeGrafter"/>
</dbReference>
<dbReference type="GO" id="GO:0006954">
    <property type="term" value="P:inflammatory response"/>
    <property type="evidence" value="ECO:0007669"/>
    <property type="project" value="UniProtKB-KW"/>
</dbReference>
<evidence type="ECO:0000256" key="12">
    <source>
        <dbReference type="ARBA" id="ARBA00023198"/>
    </source>
</evidence>